<dbReference type="EMBL" id="CP035503">
    <property type="protein sequence ID" value="QDL38131.1"/>
    <property type="molecule type" value="Genomic_DNA"/>
</dbReference>
<dbReference type="Proteomes" id="UP000316798">
    <property type="component" value="Chromosome"/>
</dbReference>
<dbReference type="Pfam" id="PF03625">
    <property type="entry name" value="DUF302"/>
    <property type="match status" value="1"/>
</dbReference>
<dbReference type="PANTHER" id="PTHR38342:SF2">
    <property type="entry name" value="INNER MEMBRANE OR EXPORTED"/>
    <property type="match status" value="1"/>
</dbReference>
<dbReference type="CDD" id="cd14797">
    <property type="entry name" value="DUF302"/>
    <property type="match status" value="1"/>
</dbReference>
<dbReference type="OrthoDB" id="9799367at2"/>
<dbReference type="SUPFAM" id="SSF103247">
    <property type="entry name" value="TT1751-like"/>
    <property type="match status" value="1"/>
</dbReference>
<evidence type="ECO:0000259" key="1">
    <source>
        <dbReference type="Pfam" id="PF03625"/>
    </source>
</evidence>
<name>A0A515DCI3_9BURK</name>
<sequence>MNTPLSTPVNTPGVVSIKSAHTLADTLERLRATFKAHGLKVFATIDHQAEAAAVGLTMPPTVLLIFGNAKAGTPLMLAHPLAALDLPLKALVSEAVPGTVMVSFNTPQYLVERHALPHELVANLSPAGRLITQALGH</sequence>
<dbReference type="InterPro" id="IPR005180">
    <property type="entry name" value="DUF302"/>
</dbReference>
<dbReference type="Gene3D" id="3.30.310.70">
    <property type="entry name" value="TT1751-like domain"/>
    <property type="match status" value="1"/>
</dbReference>
<reference evidence="2 3" key="1">
    <citation type="submission" date="2019-01" db="EMBL/GenBank/DDBJ databases">
        <title>Genomic insights into a novel species Rhodoferax sp.</title>
        <authorList>
            <person name="Jin L."/>
        </authorList>
    </citation>
    <scope>NUCLEOTIDE SEQUENCE [LARGE SCALE GENOMIC DNA]</scope>
    <source>
        <strain evidence="2 3">CHu59-6-5</strain>
    </source>
</reference>
<dbReference type="InterPro" id="IPR035923">
    <property type="entry name" value="TT1751-like_sf"/>
</dbReference>
<dbReference type="PANTHER" id="PTHR38342">
    <property type="entry name" value="SLR5037 PROTEIN"/>
    <property type="match status" value="1"/>
</dbReference>
<accession>A0A515DCI3</accession>
<evidence type="ECO:0000313" key="3">
    <source>
        <dbReference type="Proteomes" id="UP000316798"/>
    </source>
</evidence>
<gene>
    <name evidence="2" type="ORF">EUB48_13170</name>
</gene>
<protein>
    <submittedName>
        <fullName evidence="2">DUF302 domain-containing protein</fullName>
    </submittedName>
</protein>
<evidence type="ECO:0000313" key="2">
    <source>
        <dbReference type="EMBL" id="QDL38131.1"/>
    </source>
</evidence>
<feature type="domain" description="DUF302" evidence="1">
    <location>
        <begin position="45"/>
        <end position="107"/>
    </location>
</feature>
<organism evidence="2 3">
    <name type="scientific">Rhodoferax sediminis</name>
    <dbReference type="NCBI Taxonomy" id="2509614"/>
    <lineage>
        <taxon>Bacteria</taxon>
        <taxon>Pseudomonadati</taxon>
        <taxon>Pseudomonadota</taxon>
        <taxon>Betaproteobacteria</taxon>
        <taxon>Burkholderiales</taxon>
        <taxon>Comamonadaceae</taxon>
        <taxon>Rhodoferax</taxon>
    </lineage>
</organism>
<keyword evidence="3" id="KW-1185">Reference proteome</keyword>
<dbReference type="RefSeq" id="WP_142819552.1">
    <property type="nucleotide sequence ID" value="NZ_CP035503.1"/>
</dbReference>
<proteinExistence type="predicted"/>
<dbReference type="KEGG" id="rhf:EUB48_13170"/>
<dbReference type="AlphaFoldDB" id="A0A515DCI3"/>